<dbReference type="AlphaFoldDB" id="A0A2Z7D391"/>
<gene>
    <name evidence="1" type="ORF">F511_14826</name>
</gene>
<evidence type="ECO:0000313" key="1">
    <source>
        <dbReference type="EMBL" id="KZV53460.1"/>
    </source>
</evidence>
<organism evidence="1 2">
    <name type="scientific">Dorcoceras hygrometricum</name>
    <dbReference type="NCBI Taxonomy" id="472368"/>
    <lineage>
        <taxon>Eukaryota</taxon>
        <taxon>Viridiplantae</taxon>
        <taxon>Streptophyta</taxon>
        <taxon>Embryophyta</taxon>
        <taxon>Tracheophyta</taxon>
        <taxon>Spermatophyta</taxon>
        <taxon>Magnoliopsida</taxon>
        <taxon>eudicotyledons</taxon>
        <taxon>Gunneridae</taxon>
        <taxon>Pentapetalae</taxon>
        <taxon>asterids</taxon>
        <taxon>lamiids</taxon>
        <taxon>Lamiales</taxon>
        <taxon>Gesneriaceae</taxon>
        <taxon>Didymocarpoideae</taxon>
        <taxon>Trichosporeae</taxon>
        <taxon>Loxocarpinae</taxon>
        <taxon>Dorcoceras</taxon>
    </lineage>
</organism>
<dbReference type="Proteomes" id="UP000250235">
    <property type="component" value="Unassembled WGS sequence"/>
</dbReference>
<keyword evidence="2" id="KW-1185">Reference proteome</keyword>
<sequence>MSGLDQNLVEHRLPIKEGFKAFEGIVLGHVVVTGEVKPLKHKDAIVPPRRCLYCGQ</sequence>
<dbReference type="EMBL" id="KQ990357">
    <property type="protein sequence ID" value="KZV53460.1"/>
    <property type="molecule type" value="Genomic_DNA"/>
</dbReference>
<accession>A0A2Z7D391</accession>
<evidence type="ECO:0000313" key="2">
    <source>
        <dbReference type="Proteomes" id="UP000250235"/>
    </source>
</evidence>
<name>A0A2Z7D391_9LAMI</name>
<reference evidence="1 2" key="1">
    <citation type="journal article" date="2015" name="Proc. Natl. Acad. Sci. U.S.A.">
        <title>The resurrection genome of Boea hygrometrica: A blueprint for survival of dehydration.</title>
        <authorList>
            <person name="Xiao L."/>
            <person name="Yang G."/>
            <person name="Zhang L."/>
            <person name="Yang X."/>
            <person name="Zhao S."/>
            <person name="Ji Z."/>
            <person name="Zhou Q."/>
            <person name="Hu M."/>
            <person name="Wang Y."/>
            <person name="Chen M."/>
            <person name="Xu Y."/>
            <person name="Jin H."/>
            <person name="Xiao X."/>
            <person name="Hu G."/>
            <person name="Bao F."/>
            <person name="Hu Y."/>
            <person name="Wan P."/>
            <person name="Li L."/>
            <person name="Deng X."/>
            <person name="Kuang T."/>
            <person name="Xiang C."/>
            <person name="Zhu J.K."/>
            <person name="Oliver M.J."/>
            <person name="He Y."/>
        </authorList>
    </citation>
    <scope>NUCLEOTIDE SEQUENCE [LARGE SCALE GENOMIC DNA]</scope>
    <source>
        <strain evidence="2">cv. XS01</strain>
    </source>
</reference>
<proteinExistence type="predicted"/>
<protein>
    <submittedName>
        <fullName evidence="1">Uncharacterized protein</fullName>
    </submittedName>
</protein>